<gene>
    <name evidence="1" type="ORF">B0T26DRAFT_756800</name>
</gene>
<dbReference type="GeneID" id="85329432"/>
<name>A0AA39ZTC0_9PEZI</name>
<protein>
    <submittedName>
        <fullName evidence="1">Uncharacterized protein</fullName>
    </submittedName>
</protein>
<organism evidence="1 2">
    <name type="scientific">Lasiosphaeria miniovina</name>
    <dbReference type="NCBI Taxonomy" id="1954250"/>
    <lineage>
        <taxon>Eukaryota</taxon>
        <taxon>Fungi</taxon>
        <taxon>Dikarya</taxon>
        <taxon>Ascomycota</taxon>
        <taxon>Pezizomycotina</taxon>
        <taxon>Sordariomycetes</taxon>
        <taxon>Sordariomycetidae</taxon>
        <taxon>Sordariales</taxon>
        <taxon>Lasiosphaeriaceae</taxon>
        <taxon>Lasiosphaeria</taxon>
    </lineage>
</organism>
<proteinExistence type="predicted"/>
<reference evidence="1" key="1">
    <citation type="submission" date="2023-06" db="EMBL/GenBank/DDBJ databases">
        <title>Genome-scale phylogeny and comparative genomics of the fungal order Sordariales.</title>
        <authorList>
            <consortium name="Lawrence Berkeley National Laboratory"/>
            <person name="Hensen N."/>
            <person name="Bonometti L."/>
            <person name="Westerberg I."/>
            <person name="Brannstrom I.O."/>
            <person name="Guillou S."/>
            <person name="Cros-Aarteil S."/>
            <person name="Calhoun S."/>
            <person name="Haridas S."/>
            <person name="Kuo A."/>
            <person name="Mondo S."/>
            <person name="Pangilinan J."/>
            <person name="Riley R."/>
            <person name="LaButti K."/>
            <person name="Andreopoulos B."/>
            <person name="Lipzen A."/>
            <person name="Chen C."/>
            <person name="Yanf M."/>
            <person name="Daum C."/>
            <person name="Ng V."/>
            <person name="Clum A."/>
            <person name="Steindorff A."/>
            <person name="Ohm R."/>
            <person name="Martin F."/>
            <person name="Silar P."/>
            <person name="Natvig D."/>
            <person name="Lalanne C."/>
            <person name="Gautier V."/>
            <person name="Ament-velasquez S.L."/>
            <person name="Kruys A."/>
            <person name="Hutchinson M.I."/>
            <person name="Powell A.J."/>
            <person name="Barry K."/>
            <person name="Miller A.N."/>
            <person name="Grigoriev I.V."/>
            <person name="Debuchy R."/>
            <person name="Gladieux P."/>
            <person name="Thoren M.H."/>
            <person name="Johannesson H."/>
        </authorList>
    </citation>
    <scope>NUCLEOTIDE SEQUENCE</scope>
    <source>
        <strain evidence="1">SMH2392-1A</strain>
    </source>
</reference>
<dbReference type="EMBL" id="JAUIRO010000008">
    <property type="protein sequence ID" value="KAK0703241.1"/>
    <property type="molecule type" value="Genomic_DNA"/>
</dbReference>
<dbReference type="Proteomes" id="UP001172101">
    <property type="component" value="Unassembled WGS sequence"/>
</dbReference>
<sequence>MATATKATLATIATIATVTRATHYRHYHPGYARMTRVPAFSYIEDTLNVYDKYLERPVEMEHVAYVEFLKNWNFKARNSESLKVEYVAVSYSI</sequence>
<evidence type="ECO:0000313" key="2">
    <source>
        <dbReference type="Proteomes" id="UP001172101"/>
    </source>
</evidence>
<dbReference type="RefSeq" id="XP_060290100.1">
    <property type="nucleotide sequence ID" value="XM_060446162.1"/>
</dbReference>
<evidence type="ECO:0000313" key="1">
    <source>
        <dbReference type="EMBL" id="KAK0703241.1"/>
    </source>
</evidence>
<keyword evidence="2" id="KW-1185">Reference proteome</keyword>
<accession>A0AA39ZTC0</accession>
<comment type="caution">
    <text evidence="1">The sequence shown here is derived from an EMBL/GenBank/DDBJ whole genome shotgun (WGS) entry which is preliminary data.</text>
</comment>
<dbReference type="AlphaFoldDB" id="A0AA39ZTC0"/>